<dbReference type="Pfam" id="PF13574">
    <property type="entry name" value="Reprolysin_2"/>
    <property type="match status" value="1"/>
</dbReference>
<name>A0ABX0GYU4_9ACTN</name>
<protein>
    <recommendedName>
        <fullName evidence="3">Reprolysin-like metallo-peptidase family M12B</fullName>
    </recommendedName>
</protein>
<dbReference type="Gene3D" id="3.40.390.10">
    <property type="entry name" value="Collagenase (Catalytic Domain)"/>
    <property type="match status" value="1"/>
</dbReference>
<proteinExistence type="predicted"/>
<evidence type="ECO:0000313" key="2">
    <source>
        <dbReference type="Proteomes" id="UP000800981"/>
    </source>
</evidence>
<evidence type="ECO:0008006" key="3">
    <source>
        <dbReference type="Google" id="ProtNLM"/>
    </source>
</evidence>
<keyword evidence="2" id="KW-1185">Reference proteome</keyword>
<accession>A0ABX0GYU4</accession>
<sequence>MTRGTGHIRVPRPGGARTPLLRAGTAGAALLVAGALLPLPGTDADAAVRAEAVWTNVSDSPAATYKGKPAAVEPTDFNAVKLDRAGMAKILDAAPNESPTITGSVLSIPKPDGGFARFTITEYAMMEPGLAAKHPEIKTYTGVGIDDTTATLHADLTPLGFHASVRSEKGAWYVDPYYKGDQSLYISYFGRDLEEKTHGTFVERDGAGLASAAAVVDAADVAASAGPSIGSVLRTYRLALVTDPSYANYFGAANVTAAKVTLMNRVNQVYEDDLSIRLVLIAQNDLLNFNTTAQTTGANGPCGAAPCYTSVTTCNGTLLNRNRIVVGQLIGASNYDIGHIALGLSGGGVASAGVGANVKANGCTGLPNPVGDYMAIDYVAHEMGHQFSGSHTFNGVQRNCSAGNRSVNASVEPGSGSSIMAYAGICWQDDLQPHSDPYFHAFSQEQITGYVTRDLAPINEVQTVSLRDFDSDGNDAFQLIVNGQPTAPIVRGLNYSAAGIKAALESSPGWPAGGIATVAGFAAGTFNDTGFQVTFTGTLAGVNVDQLGIAFFPGSSGYVGETAKGGPTDNKGWTIVPTGNTPPVVTVAAAEYTIPYQTPFVLTGGASDADGEQPIFLWEQMDIGVTPATPTTPAVTTGTSLVNNIKRNGPLFRSFGTRANVTPAATLLYHSPGQNLATTNPTRVFPDMAQILSNNTNAKTGACPPAPPLPPNNATPPPVDPVIVECFSEFLPTPVYTTPMHFRLTARDQVTGSSSQDTTVNLAPGTGPFLVTSQATSAAVNYENTLPVTWDVAGTAGAPINAANVKISLSADGGATFAYVLAESTPNDG</sequence>
<dbReference type="SUPFAM" id="SSF55486">
    <property type="entry name" value="Metalloproteases ('zincins'), catalytic domain"/>
    <property type="match status" value="1"/>
</dbReference>
<feature type="non-terminal residue" evidence="1">
    <location>
        <position position="829"/>
    </location>
</feature>
<gene>
    <name evidence="1" type="ORF">G9H71_19545</name>
</gene>
<organism evidence="1 2">
    <name type="scientific">Motilibacter deserti</name>
    <dbReference type="NCBI Taxonomy" id="2714956"/>
    <lineage>
        <taxon>Bacteria</taxon>
        <taxon>Bacillati</taxon>
        <taxon>Actinomycetota</taxon>
        <taxon>Actinomycetes</taxon>
        <taxon>Motilibacterales</taxon>
        <taxon>Motilibacteraceae</taxon>
        <taxon>Motilibacter</taxon>
    </lineage>
</organism>
<dbReference type="RefSeq" id="WP_166284462.1">
    <property type="nucleotide sequence ID" value="NZ_JAANNP010000077.1"/>
</dbReference>
<dbReference type="Proteomes" id="UP000800981">
    <property type="component" value="Unassembled WGS sequence"/>
</dbReference>
<comment type="caution">
    <text evidence="1">The sequence shown here is derived from an EMBL/GenBank/DDBJ whole genome shotgun (WGS) entry which is preliminary data.</text>
</comment>
<evidence type="ECO:0000313" key="1">
    <source>
        <dbReference type="EMBL" id="NHC15982.1"/>
    </source>
</evidence>
<dbReference type="EMBL" id="JAANNP010000077">
    <property type="protein sequence ID" value="NHC15982.1"/>
    <property type="molecule type" value="Genomic_DNA"/>
</dbReference>
<dbReference type="InterPro" id="IPR024079">
    <property type="entry name" value="MetalloPept_cat_dom_sf"/>
</dbReference>
<reference evidence="1 2" key="1">
    <citation type="submission" date="2020-03" db="EMBL/GenBank/DDBJ databases">
        <title>Two novel Motilibacter sp.</title>
        <authorList>
            <person name="Liu S."/>
        </authorList>
    </citation>
    <scope>NUCLEOTIDE SEQUENCE [LARGE SCALE GENOMIC DNA]</scope>
    <source>
        <strain evidence="1 2">E257</strain>
    </source>
</reference>